<evidence type="ECO:0000313" key="3">
    <source>
        <dbReference type="EMBL" id="GIZ51695.1"/>
    </source>
</evidence>
<feature type="region of interest" description="Disordered" evidence="1">
    <location>
        <begin position="143"/>
        <end position="168"/>
    </location>
</feature>
<dbReference type="Gene3D" id="1.20.120.1490">
    <property type="match status" value="1"/>
</dbReference>
<organism evidence="3 4">
    <name type="scientific">Noviherbaspirillum aridicola</name>
    <dbReference type="NCBI Taxonomy" id="2849687"/>
    <lineage>
        <taxon>Bacteria</taxon>
        <taxon>Pseudomonadati</taxon>
        <taxon>Pseudomonadota</taxon>
        <taxon>Betaproteobacteria</taxon>
        <taxon>Burkholderiales</taxon>
        <taxon>Oxalobacteraceae</taxon>
        <taxon>Noviherbaspirillum</taxon>
    </lineage>
</organism>
<gene>
    <name evidence="3" type="ORF">NCCP691_17090</name>
</gene>
<dbReference type="InterPro" id="IPR012899">
    <property type="entry name" value="LTXXQ"/>
</dbReference>
<evidence type="ECO:0000256" key="1">
    <source>
        <dbReference type="SAM" id="MobiDB-lite"/>
    </source>
</evidence>
<dbReference type="Pfam" id="PF07813">
    <property type="entry name" value="LTXXQ"/>
    <property type="match status" value="1"/>
</dbReference>
<feature type="compositionally biased region" description="Basic and acidic residues" evidence="1">
    <location>
        <begin position="152"/>
        <end position="168"/>
    </location>
</feature>
<evidence type="ECO:0000313" key="4">
    <source>
        <dbReference type="Proteomes" id="UP000887222"/>
    </source>
</evidence>
<keyword evidence="4" id="KW-1185">Reference proteome</keyword>
<protein>
    <recommendedName>
        <fullName evidence="5">LTXXQ motif family protein</fullName>
    </recommendedName>
</protein>
<dbReference type="EMBL" id="BPMK01000006">
    <property type="protein sequence ID" value="GIZ51695.1"/>
    <property type="molecule type" value="Genomic_DNA"/>
</dbReference>
<name>A0ABQ4Q4E6_9BURK</name>
<comment type="caution">
    <text evidence="3">The sequence shown here is derived from an EMBL/GenBank/DDBJ whole genome shotgun (WGS) entry which is preliminary data.</text>
</comment>
<keyword evidence="2" id="KW-0732">Signal</keyword>
<reference evidence="3 4" key="1">
    <citation type="journal article" date="2022" name="Int. J. Syst. Evol. Microbiol.">
        <title>Noviherbaspirillum aridicola sp. nov., isolated from an arid soil in Pakistan.</title>
        <authorList>
            <person name="Khan I.U."/>
            <person name="Saqib M."/>
            <person name="Amin A."/>
            <person name="Hussain F."/>
            <person name="Li L."/>
            <person name="Liu Y.H."/>
            <person name="Fang B.Z."/>
            <person name="Ahmed I."/>
            <person name="Li W.J."/>
        </authorList>
    </citation>
    <scope>NUCLEOTIDE SEQUENCE [LARGE SCALE GENOMIC DNA]</scope>
    <source>
        <strain evidence="3 4">NCCP-691</strain>
    </source>
</reference>
<evidence type="ECO:0008006" key="5">
    <source>
        <dbReference type="Google" id="ProtNLM"/>
    </source>
</evidence>
<sequence>MTTLRKSMMIGLLAVGLGAGTAGAWADMGEGGFGHGRHGHGGARMHSPEQMKQAFEKRQQQLHDKLKLDARQETAWKTYVDTIRPAAPATRPSREELAKLPAPDRLQKRMEFLQEHEKRLALRIAATREFYAVLTPEQKKVFDAGFAHGPRGGRDRERGHHGPHGEKS</sequence>
<evidence type="ECO:0000256" key="2">
    <source>
        <dbReference type="SAM" id="SignalP"/>
    </source>
</evidence>
<feature type="signal peptide" evidence="2">
    <location>
        <begin position="1"/>
        <end position="26"/>
    </location>
</feature>
<feature type="chain" id="PRO_5046069334" description="LTXXQ motif family protein" evidence="2">
    <location>
        <begin position="27"/>
        <end position="168"/>
    </location>
</feature>
<accession>A0ABQ4Q4E6</accession>
<dbReference type="Proteomes" id="UP000887222">
    <property type="component" value="Unassembled WGS sequence"/>
</dbReference>
<proteinExistence type="predicted"/>